<gene>
    <name evidence="10" type="ORF">E3N88_27961</name>
</gene>
<dbReference type="SUPFAM" id="SSF52058">
    <property type="entry name" value="L domain-like"/>
    <property type="match status" value="1"/>
</dbReference>
<dbReference type="InterPro" id="IPR003591">
    <property type="entry name" value="Leu-rich_rpt_typical-subtyp"/>
</dbReference>
<evidence type="ECO:0000256" key="4">
    <source>
        <dbReference type="ARBA" id="ARBA00022737"/>
    </source>
</evidence>
<keyword evidence="2 7" id="KW-0812">Transmembrane</keyword>
<accession>A0A5N6MZA6</accession>
<keyword evidence="3" id="KW-0732">Signal</keyword>
<name>A0A5N6MZA6_9ASTR</name>
<keyword evidence="4" id="KW-0677">Repeat</keyword>
<comment type="caution">
    <text evidence="10">The sequence shown here is derived from an EMBL/GenBank/DDBJ whole genome shotgun (WGS) entry which is preliminary data.</text>
</comment>
<dbReference type="Proteomes" id="UP000326396">
    <property type="component" value="Linkage Group LG4"/>
</dbReference>
<dbReference type="GO" id="GO:0051707">
    <property type="term" value="P:response to other organism"/>
    <property type="evidence" value="ECO:0007669"/>
    <property type="project" value="UniProtKB-ARBA"/>
</dbReference>
<keyword evidence="1" id="KW-0433">Leucine-rich repeat</keyword>
<dbReference type="SMART" id="SM00369">
    <property type="entry name" value="LRR_TYP"/>
    <property type="match status" value="5"/>
</dbReference>
<keyword evidence="11" id="KW-1185">Reference proteome</keyword>
<sequence length="528" mass="59141">MHMHKAIQIASLCFSLSQLLTINAVTLSAYHYRRRSLRFSPSQQLTATPEVHKSHAYQFEKKKKGNGTIERGGRLSDGDGLNIGGVLFFSISGDLPCNFTGNMANNKAAVLNISHGHEEEAHLFLTFEVDALIAFKKQLRDPNGVLQSWDRTLVNPCMWYHITCNIMDTVVRIDLGSANLTGRIVPQLGQLANLEYLELYNNNIRGNIPEQLGNLTRLVSLDLYQNKLQGHIPETLGKLQKLRFLRLNNNALTGTIPYSLTTITTLQVLDMSSNRLSGHVPINGSFAFFTPLRLYLNPNKTRLQQMDRIQSMISTFALIWFVLGFCNISVVYGNSEGDALYAFKKQLRDPNGVLQSWDRTLVNPCTWYHVTCNNLNSVTRIDLGNANLTGRIVPQLGQLANLEYLELYNNNIRGIIPAQLGNLTRLVSLDLYLNKLQGHIPETLGKLQKLRFLRLNNNALTGTIPYSLTTITTLQVLDMSNNRLRGYVPNNGSFALFTPISFANNPKLRFHAVVTFAPAPAPAPLNSY</sequence>
<evidence type="ECO:0000313" key="11">
    <source>
        <dbReference type="Proteomes" id="UP000326396"/>
    </source>
</evidence>
<feature type="domain" description="Leucine-rich repeat-containing N-terminal plant-type" evidence="8">
    <location>
        <begin position="128"/>
        <end position="165"/>
    </location>
</feature>
<dbReference type="EMBL" id="SZYD01000014">
    <property type="protein sequence ID" value="KAD4179370.1"/>
    <property type="molecule type" value="Genomic_DNA"/>
</dbReference>
<feature type="transmembrane region" description="Helical" evidence="7">
    <location>
        <begin position="316"/>
        <end position="335"/>
    </location>
</feature>
<evidence type="ECO:0000256" key="5">
    <source>
        <dbReference type="ARBA" id="ARBA00022989"/>
    </source>
</evidence>
<evidence type="ECO:0000256" key="7">
    <source>
        <dbReference type="SAM" id="Phobius"/>
    </source>
</evidence>
<feature type="domain" description="Disease resistance R13L4/SHOC-2-like LRR" evidence="9">
    <location>
        <begin position="185"/>
        <end position="273"/>
    </location>
</feature>
<dbReference type="PANTHER" id="PTHR47988">
    <property type="entry name" value="SOMATIC EMBRYOGENESIS RECEPTOR KINASE 1"/>
    <property type="match status" value="1"/>
</dbReference>
<feature type="domain" description="Leucine-rich repeat-containing N-terminal plant-type" evidence="8">
    <location>
        <begin position="334"/>
        <end position="373"/>
    </location>
</feature>
<evidence type="ECO:0000259" key="8">
    <source>
        <dbReference type="Pfam" id="PF08263"/>
    </source>
</evidence>
<evidence type="ECO:0000259" key="9">
    <source>
        <dbReference type="Pfam" id="PF23598"/>
    </source>
</evidence>
<dbReference type="InterPro" id="IPR013210">
    <property type="entry name" value="LRR_N_plant-typ"/>
</dbReference>
<dbReference type="InterPro" id="IPR055414">
    <property type="entry name" value="LRR_R13L4/SHOC2-like"/>
</dbReference>
<keyword evidence="5 7" id="KW-1133">Transmembrane helix</keyword>
<evidence type="ECO:0008006" key="12">
    <source>
        <dbReference type="Google" id="ProtNLM"/>
    </source>
</evidence>
<dbReference type="Pfam" id="PF00560">
    <property type="entry name" value="LRR_1"/>
    <property type="match status" value="4"/>
</dbReference>
<dbReference type="Pfam" id="PF23598">
    <property type="entry name" value="LRR_14"/>
    <property type="match status" value="1"/>
</dbReference>
<dbReference type="AlphaFoldDB" id="A0A5N6MZA6"/>
<evidence type="ECO:0000256" key="6">
    <source>
        <dbReference type="ARBA" id="ARBA00023136"/>
    </source>
</evidence>
<keyword evidence="6 7" id="KW-0472">Membrane</keyword>
<dbReference type="GO" id="GO:0006952">
    <property type="term" value="P:defense response"/>
    <property type="evidence" value="ECO:0007669"/>
    <property type="project" value="UniProtKB-ARBA"/>
</dbReference>
<evidence type="ECO:0000313" key="10">
    <source>
        <dbReference type="EMBL" id="KAD4179370.1"/>
    </source>
</evidence>
<evidence type="ECO:0000256" key="3">
    <source>
        <dbReference type="ARBA" id="ARBA00022729"/>
    </source>
</evidence>
<dbReference type="PRINTS" id="PR00019">
    <property type="entry name" value="LEURICHRPT"/>
</dbReference>
<dbReference type="InterPro" id="IPR001611">
    <property type="entry name" value="Leu-rich_rpt"/>
</dbReference>
<dbReference type="InterPro" id="IPR032675">
    <property type="entry name" value="LRR_dom_sf"/>
</dbReference>
<proteinExistence type="predicted"/>
<evidence type="ECO:0000256" key="1">
    <source>
        <dbReference type="ARBA" id="ARBA00022614"/>
    </source>
</evidence>
<reference evidence="10 11" key="1">
    <citation type="submission" date="2019-05" db="EMBL/GenBank/DDBJ databases">
        <title>Mikania micrantha, genome provides insights into the molecular mechanism of rapid growth.</title>
        <authorList>
            <person name="Liu B."/>
        </authorList>
    </citation>
    <scope>NUCLEOTIDE SEQUENCE [LARGE SCALE GENOMIC DNA]</scope>
    <source>
        <strain evidence="10">NLD-2019</strain>
        <tissue evidence="10">Leaf</tissue>
    </source>
</reference>
<organism evidence="10 11">
    <name type="scientific">Mikania micrantha</name>
    <name type="common">bitter vine</name>
    <dbReference type="NCBI Taxonomy" id="192012"/>
    <lineage>
        <taxon>Eukaryota</taxon>
        <taxon>Viridiplantae</taxon>
        <taxon>Streptophyta</taxon>
        <taxon>Embryophyta</taxon>
        <taxon>Tracheophyta</taxon>
        <taxon>Spermatophyta</taxon>
        <taxon>Magnoliopsida</taxon>
        <taxon>eudicotyledons</taxon>
        <taxon>Gunneridae</taxon>
        <taxon>Pentapetalae</taxon>
        <taxon>asterids</taxon>
        <taxon>campanulids</taxon>
        <taxon>Asterales</taxon>
        <taxon>Asteraceae</taxon>
        <taxon>Asteroideae</taxon>
        <taxon>Heliantheae alliance</taxon>
        <taxon>Eupatorieae</taxon>
        <taxon>Mikania</taxon>
    </lineage>
</organism>
<evidence type="ECO:0000256" key="2">
    <source>
        <dbReference type="ARBA" id="ARBA00022692"/>
    </source>
</evidence>
<dbReference type="FunFam" id="3.80.10.10:FF:000024">
    <property type="entry name" value="Somatic embryogenesis receptor kinase 1"/>
    <property type="match status" value="2"/>
</dbReference>
<dbReference type="Gene3D" id="3.80.10.10">
    <property type="entry name" value="Ribonuclease Inhibitor"/>
    <property type="match status" value="2"/>
</dbReference>
<dbReference type="Pfam" id="PF08263">
    <property type="entry name" value="LRRNT_2"/>
    <property type="match status" value="2"/>
</dbReference>
<dbReference type="OrthoDB" id="1394818at2759"/>
<protein>
    <recommendedName>
        <fullName evidence="12">Leucine-rich repeat-containing N-terminal plant-type domain-containing protein</fullName>
    </recommendedName>
</protein>